<dbReference type="EMBL" id="BTGU01000022">
    <property type="protein sequence ID" value="GMN46345.1"/>
    <property type="molecule type" value="Genomic_DNA"/>
</dbReference>
<dbReference type="SUPFAM" id="SSF53335">
    <property type="entry name" value="S-adenosyl-L-methionine-dependent methyltransferases"/>
    <property type="match status" value="1"/>
</dbReference>
<accession>A0AA88D6L8</accession>
<name>A0AA88D6L8_FICCA</name>
<dbReference type="PANTHER" id="PTHR31009">
    <property type="entry name" value="S-ADENOSYL-L-METHIONINE:CARBOXYL METHYLTRANSFERASE FAMILY PROTEIN"/>
    <property type="match status" value="1"/>
</dbReference>
<dbReference type="Pfam" id="PF03492">
    <property type="entry name" value="Methyltransf_7"/>
    <property type="match status" value="1"/>
</dbReference>
<organism evidence="1 2">
    <name type="scientific">Ficus carica</name>
    <name type="common">Common fig</name>
    <dbReference type="NCBI Taxonomy" id="3494"/>
    <lineage>
        <taxon>Eukaryota</taxon>
        <taxon>Viridiplantae</taxon>
        <taxon>Streptophyta</taxon>
        <taxon>Embryophyta</taxon>
        <taxon>Tracheophyta</taxon>
        <taxon>Spermatophyta</taxon>
        <taxon>Magnoliopsida</taxon>
        <taxon>eudicotyledons</taxon>
        <taxon>Gunneridae</taxon>
        <taxon>Pentapetalae</taxon>
        <taxon>rosids</taxon>
        <taxon>fabids</taxon>
        <taxon>Rosales</taxon>
        <taxon>Moraceae</taxon>
        <taxon>Ficeae</taxon>
        <taxon>Ficus</taxon>
    </lineage>
</organism>
<dbReference type="InterPro" id="IPR029063">
    <property type="entry name" value="SAM-dependent_MTases_sf"/>
</dbReference>
<dbReference type="GO" id="GO:0008168">
    <property type="term" value="F:methyltransferase activity"/>
    <property type="evidence" value="ECO:0007669"/>
    <property type="project" value="InterPro"/>
</dbReference>
<protein>
    <submittedName>
        <fullName evidence="1">Uncharacterized protein</fullName>
    </submittedName>
</protein>
<keyword evidence="2" id="KW-1185">Reference proteome</keyword>
<proteinExistence type="predicted"/>
<sequence length="264" mass="29552">MITPKLNLNSKKITPIRSLRHVRHAFLKTDSSLPRKAIEATKELINKTIAKELDVNTFSSSNTIRIADLGCSVGTNTLLAVKNIINAVQHKFQSQGNGTKLPEFQVFFNDQASNDLNHLFTSLPSEMQYLAAGVLGSFYRRLFPKNSLHFIHSSTAAHWLSRVPEEVEDKSSPAWNKGKVHYSNSRAEVIKAFEAQFAKDMDNFLKIRAQEIVHGELMVLILRGSLNGAPHANDYINKVYELLESSLTPMITSTKSTNSWSLPS</sequence>
<evidence type="ECO:0000313" key="1">
    <source>
        <dbReference type="EMBL" id="GMN46345.1"/>
    </source>
</evidence>
<comment type="caution">
    <text evidence="1">The sequence shown here is derived from an EMBL/GenBank/DDBJ whole genome shotgun (WGS) entry which is preliminary data.</text>
</comment>
<dbReference type="AlphaFoldDB" id="A0AA88D6L8"/>
<dbReference type="InterPro" id="IPR005299">
    <property type="entry name" value="MeTrfase_7"/>
</dbReference>
<gene>
    <name evidence="1" type="ORF">TIFTF001_015530</name>
</gene>
<dbReference type="Gene3D" id="3.40.50.150">
    <property type="entry name" value="Vaccinia Virus protein VP39"/>
    <property type="match status" value="1"/>
</dbReference>
<evidence type="ECO:0000313" key="2">
    <source>
        <dbReference type="Proteomes" id="UP001187192"/>
    </source>
</evidence>
<dbReference type="Proteomes" id="UP001187192">
    <property type="component" value="Unassembled WGS sequence"/>
</dbReference>
<reference evidence="1" key="1">
    <citation type="submission" date="2023-07" db="EMBL/GenBank/DDBJ databases">
        <title>draft genome sequence of fig (Ficus carica).</title>
        <authorList>
            <person name="Takahashi T."/>
            <person name="Nishimura K."/>
        </authorList>
    </citation>
    <scope>NUCLEOTIDE SEQUENCE</scope>
</reference>